<evidence type="ECO:0000313" key="1">
    <source>
        <dbReference type="EMBL" id="CAA9331552.1"/>
    </source>
</evidence>
<sequence length="43" mass="4995">CLQHSFFNLSSVSHSSDRSYMRPWSTYPPLGTARRTRCLMFAV</sequence>
<dbReference type="EMBL" id="CADCTR010002092">
    <property type="protein sequence ID" value="CAA9331552.1"/>
    <property type="molecule type" value="Genomic_DNA"/>
</dbReference>
<name>A0A6J4LH49_9CHLR</name>
<proteinExistence type="predicted"/>
<reference evidence="1" key="1">
    <citation type="submission" date="2020-02" db="EMBL/GenBank/DDBJ databases">
        <authorList>
            <person name="Meier V. D."/>
        </authorList>
    </citation>
    <scope>NUCLEOTIDE SEQUENCE</scope>
    <source>
        <strain evidence="1">AVDCRST_MAG93</strain>
    </source>
</reference>
<gene>
    <name evidence="1" type="ORF">AVDCRST_MAG93-6215</name>
</gene>
<organism evidence="1">
    <name type="scientific">uncultured Chloroflexia bacterium</name>
    <dbReference type="NCBI Taxonomy" id="1672391"/>
    <lineage>
        <taxon>Bacteria</taxon>
        <taxon>Bacillati</taxon>
        <taxon>Chloroflexota</taxon>
        <taxon>Chloroflexia</taxon>
        <taxon>environmental samples</taxon>
    </lineage>
</organism>
<dbReference type="AlphaFoldDB" id="A0A6J4LH49"/>
<feature type="non-terminal residue" evidence="1">
    <location>
        <position position="1"/>
    </location>
</feature>
<protein>
    <submittedName>
        <fullName evidence="1">Uncharacterized protein</fullName>
    </submittedName>
</protein>
<feature type="non-terminal residue" evidence="1">
    <location>
        <position position="43"/>
    </location>
</feature>
<accession>A0A6J4LH49</accession>